<keyword evidence="3" id="KW-1003">Cell membrane</keyword>
<dbReference type="InterPro" id="IPR035906">
    <property type="entry name" value="MetI-like_sf"/>
</dbReference>
<dbReference type="PANTHER" id="PTHR43005">
    <property type="entry name" value="BLR7065 PROTEIN"/>
    <property type="match status" value="1"/>
</dbReference>
<gene>
    <name evidence="9" type="ORF">METZ01_LOCUS110612</name>
</gene>
<dbReference type="Gene3D" id="1.10.3720.10">
    <property type="entry name" value="MetI-like"/>
    <property type="match status" value="1"/>
</dbReference>
<dbReference type="EMBL" id="UINC01013354">
    <property type="protein sequence ID" value="SVA57758.1"/>
    <property type="molecule type" value="Genomic_DNA"/>
</dbReference>
<feature type="transmembrane region" description="Helical" evidence="7">
    <location>
        <begin position="157"/>
        <end position="182"/>
    </location>
</feature>
<evidence type="ECO:0000313" key="9">
    <source>
        <dbReference type="EMBL" id="SVA57758.1"/>
    </source>
</evidence>
<evidence type="ECO:0000256" key="2">
    <source>
        <dbReference type="ARBA" id="ARBA00022448"/>
    </source>
</evidence>
<name>A0A381WZN2_9ZZZZ</name>
<comment type="subcellular location">
    <subcellularLocation>
        <location evidence="1">Cell membrane</location>
        <topology evidence="1">Multi-pass membrane protein</topology>
    </subcellularLocation>
</comment>
<dbReference type="Pfam" id="PF00528">
    <property type="entry name" value="BPD_transp_1"/>
    <property type="match status" value="1"/>
</dbReference>
<keyword evidence="6 7" id="KW-0472">Membrane</keyword>
<dbReference type="AlphaFoldDB" id="A0A381WZN2"/>
<keyword evidence="2" id="KW-0813">Transport</keyword>
<dbReference type="SUPFAM" id="SSF160964">
    <property type="entry name" value="MalF N-terminal region-like"/>
    <property type="match status" value="1"/>
</dbReference>
<feature type="transmembrane region" description="Helical" evidence="7">
    <location>
        <begin position="266"/>
        <end position="285"/>
    </location>
</feature>
<feature type="transmembrane region" description="Helical" evidence="7">
    <location>
        <begin position="12"/>
        <end position="41"/>
    </location>
</feature>
<evidence type="ECO:0000256" key="1">
    <source>
        <dbReference type="ARBA" id="ARBA00004651"/>
    </source>
</evidence>
<protein>
    <recommendedName>
        <fullName evidence="8">ABC transmembrane type-1 domain-containing protein</fullName>
    </recommendedName>
</protein>
<dbReference type="PANTHER" id="PTHR43005:SF1">
    <property type="entry name" value="SPERMIDINE_PUTRESCINE TRANSPORT SYSTEM PERMEASE PROTEIN"/>
    <property type="match status" value="1"/>
</dbReference>
<evidence type="ECO:0000256" key="5">
    <source>
        <dbReference type="ARBA" id="ARBA00022989"/>
    </source>
</evidence>
<dbReference type="GO" id="GO:0005886">
    <property type="term" value="C:plasma membrane"/>
    <property type="evidence" value="ECO:0007669"/>
    <property type="project" value="UniProtKB-SubCell"/>
</dbReference>
<evidence type="ECO:0000259" key="8">
    <source>
        <dbReference type="PROSITE" id="PS50928"/>
    </source>
</evidence>
<feature type="transmembrane region" description="Helical" evidence="7">
    <location>
        <begin position="203"/>
        <end position="227"/>
    </location>
</feature>
<evidence type="ECO:0000256" key="4">
    <source>
        <dbReference type="ARBA" id="ARBA00022692"/>
    </source>
</evidence>
<evidence type="ECO:0000256" key="3">
    <source>
        <dbReference type="ARBA" id="ARBA00022475"/>
    </source>
</evidence>
<evidence type="ECO:0000256" key="7">
    <source>
        <dbReference type="SAM" id="Phobius"/>
    </source>
</evidence>
<feature type="domain" description="ABC transmembrane type-1" evidence="8">
    <location>
        <begin position="72"/>
        <end position="284"/>
    </location>
</feature>
<dbReference type="InterPro" id="IPR000515">
    <property type="entry name" value="MetI-like"/>
</dbReference>
<dbReference type="GO" id="GO:0055085">
    <property type="term" value="P:transmembrane transport"/>
    <property type="evidence" value="ECO:0007669"/>
    <property type="project" value="InterPro"/>
</dbReference>
<evidence type="ECO:0000256" key="6">
    <source>
        <dbReference type="ARBA" id="ARBA00023136"/>
    </source>
</evidence>
<organism evidence="9">
    <name type="scientific">marine metagenome</name>
    <dbReference type="NCBI Taxonomy" id="408172"/>
    <lineage>
        <taxon>unclassified sequences</taxon>
        <taxon>metagenomes</taxon>
        <taxon>ecological metagenomes</taxon>
    </lineage>
</organism>
<reference evidence="9" key="1">
    <citation type="submission" date="2018-05" db="EMBL/GenBank/DDBJ databases">
        <authorList>
            <person name="Lanie J.A."/>
            <person name="Ng W.-L."/>
            <person name="Kazmierczak K.M."/>
            <person name="Andrzejewski T.M."/>
            <person name="Davidsen T.M."/>
            <person name="Wayne K.J."/>
            <person name="Tettelin H."/>
            <person name="Glass J.I."/>
            <person name="Rusch D."/>
            <person name="Podicherti R."/>
            <person name="Tsui H.-C.T."/>
            <person name="Winkler M.E."/>
        </authorList>
    </citation>
    <scope>NUCLEOTIDE SEQUENCE</scope>
</reference>
<accession>A0A381WZN2</accession>
<dbReference type="SUPFAM" id="SSF161098">
    <property type="entry name" value="MetI-like"/>
    <property type="match status" value="1"/>
</dbReference>
<proteinExistence type="predicted"/>
<feature type="transmembrane region" description="Helical" evidence="7">
    <location>
        <begin position="106"/>
        <end position="129"/>
    </location>
</feature>
<keyword evidence="4 7" id="KW-0812">Transmembrane</keyword>
<keyword evidence="5 7" id="KW-1133">Transmembrane helix</keyword>
<sequence>MALSIQQRDQRFGFLLTLPGLATLFIIIIFPLVFTVITSFYDYTLLNPNHDDFVGLENYQEVLEEEYIGHSVIITIQFVLATVFIEFIIGFALALALDKVQRFKSVYYLILLAPLMINPVVVGLVWRMILHTELGIMNYLLKLMSINRVNWLGDSDIAFWTIVFVDIWHQVSFMTILLLAGLAALPREPYEAARMDGASALRCLIYITLPLMRPVIIVALLLRLIFAVKTFDIIYIMTKGGPGIATDLVSYFIYRSAFFSLDIGRASALSVGLLVIVLLLTFYLYKYMRSPN</sequence>
<feature type="transmembrane region" description="Helical" evidence="7">
    <location>
        <begin position="67"/>
        <end position="94"/>
    </location>
</feature>
<dbReference type="PROSITE" id="PS50928">
    <property type="entry name" value="ABC_TM1"/>
    <property type="match status" value="1"/>
</dbReference>
<dbReference type="CDD" id="cd06261">
    <property type="entry name" value="TM_PBP2"/>
    <property type="match status" value="1"/>
</dbReference>